<evidence type="ECO:0000313" key="2">
    <source>
        <dbReference type="EMBL" id="KAL0178274.1"/>
    </source>
</evidence>
<evidence type="ECO:0000259" key="1">
    <source>
        <dbReference type="Pfam" id="PF20985"/>
    </source>
</evidence>
<evidence type="ECO:0000313" key="3">
    <source>
        <dbReference type="Proteomes" id="UP001529510"/>
    </source>
</evidence>
<accession>A0ABD0PW70</accession>
<proteinExistence type="predicted"/>
<dbReference type="InterPro" id="IPR048501">
    <property type="entry name" value="Legum_prodom"/>
</dbReference>
<dbReference type="CDD" id="cd21115">
    <property type="entry name" value="legumain_C"/>
    <property type="match status" value="1"/>
</dbReference>
<feature type="non-terminal residue" evidence="2">
    <location>
        <position position="57"/>
    </location>
</feature>
<keyword evidence="3" id="KW-1185">Reference proteome</keyword>
<comment type="caution">
    <text evidence="2">The sequence shown here is derived from an EMBL/GenBank/DDBJ whole genome shotgun (WGS) entry which is preliminary data.</text>
</comment>
<feature type="domain" description="Legumain prodomain" evidence="1">
    <location>
        <begin position="2"/>
        <end position="55"/>
    </location>
</feature>
<sequence>VRELLGNTMRKIVEHVVQEKEEVQDYLNGREELTEYECYKTTVKHYKKHCFNWHQQE</sequence>
<dbReference type="Proteomes" id="UP001529510">
    <property type="component" value="Unassembled WGS sequence"/>
</dbReference>
<protein>
    <recommendedName>
        <fullName evidence="1">Legumain prodomain domain-containing protein</fullName>
    </recommendedName>
</protein>
<dbReference type="EMBL" id="JAMKFB020000013">
    <property type="protein sequence ID" value="KAL0178274.1"/>
    <property type="molecule type" value="Genomic_DNA"/>
</dbReference>
<feature type="non-terminal residue" evidence="2">
    <location>
        <position position="1"/>
    </location>
</feature>
<dbReference type="AlphaFoldDB" id="A0ABD0PW70"/>
<dbReference type="Pfam" id="PF20985">
    <property type="entry name" value="Legum_prodom"/>
    <property type="match status" value="1"/>
</dbReference>
<dbReference type="InterPro" id="IPR046427">
    <property type="entry name" value="Legumain_prodom_sf"/>
</dbReference>
<dbReference type="Gene3D" id="1.10.132.130">
    <property type="match status" value="1"/>
</dbReference>
<reference evidence="2 3" key="1">
    <citation type="submission" date="2024-05" db="EMBL/GenBank/DDBJ databases">
        <title>Genome sequencing and assembly of Indian major carp, Cirrhinus mrigala (Hamilton, 1822).</title>
        <authorList>
            <person name="Mohindra V."/>
            <person name="Chowdhury L.M."/>
            <person name="Lal K."/>
            <person name="Jena J.K."/>
        </authorList>
    </citation>
    <scope>NUCLEOTIDE SEQUENCE [LARGE SCALE GENOMIC DNA]</scope>
    <source>
        <strain evidence="2">CM1030</strain>
        <tissue evidence="2">Blood</tissue>
    </source>
</reference>
<organism evidence="2 3">
    <name type="scientific">Cirrhinus mrigala</name>
    <name type="common">Mrigala</name>
    <dbReference type="NCBI Taxonomy" id="683832"/>
    <lineage>
        <taxon>Eukaryota</taxon>
        <taxon>Metazoa</taxon>
        <taxon>Chordata</taxon>
        <taxon>Craniata</taxon>
        <taxon>Vertebrata</taxon>
        <taxon>Euteleostomi</taxon>
        <taxon>Actinopterygii</taxon>
        <taxon>Neopterygii</taxon>
        <taxon>Teleostei</taxon>
        <taxon>Ostariophysi</taxon>
        <taxon>Cypriniformes</taxon>
        <taxon>Cyprinidae</taxon>
        <taxon>Labeoninae</taxon>
        <taxon>Labeonini</taxon>
        <taxon>Cirrhinus</taxon>
    </lineage>
</organism>
<name>A0ABD0PW70_CIRMR</name>
<gene>
    <name evidence="2" type="ORF">M9458_027168</name>
</gene>